<dbReference type="EMBL" id="GDHF01003065">
    <property type="protein sequence ID" value="JAI49249.1"/>
    <property type="molecule type" value="Transcribed_RNA"/>
</dbReference>
<protein>
    <submittedName>
        <fullName evidence="1">Uncharacterized protein</fullName>
    </submittedName>
</protein>
<accession>A0A0K8WDZ1</accession>
<reference evidence="1" key="1">
    <citation type="submission" date="2015-06" db="EMBL/GenBank/DDBJ databases">
        <authorList>
            <person name="Hoefler B.C."/>
            <person name="Straight P.D."/>
        </authorList>
    </citation>
    <scope>NUCLEOTIDE SEQUENCE</scope>
</reference>
<sequence>MCIERGDYLKYLLYLNDDGGGAAENHYKDDSEEEICVENACSCNICFNYYTEIMFKQRKTDAEKLVEQLLAFSTQVAIEESRTAQITLDNKPERDLQPESDCESLINHFVNLRISTPKHKIYSRSEFVTDELHQLNAREPSVGLIAYSEENTEAYSEYVQNSVSYREFIRSHLIQYDFGELDDYLRNYETELRVMALEEEVRASIQSIDNEKPIYNSKVDLELGKIVDWYSWEGFEWNQSFDHVATASESEFTERDMSKNSFFEANEFGKSNEYFKWANQFDSDYSNVSQNLRLRKKLSFERECDKIQSAFRNITLDRPLSQSSVWSGSLNFDEESDEQYQADISSSFDDCVNADLISENSQSKPQHQMKTLTEMCRNVLLFNRFNEREKYKEKFDVIQRRKIAVESGDVSNNSTYSDSHSSAKVALRYRQNEQWRDKVHFEEVRVPYKVESSLSHRQIWTICYDSDSYTMPRKWKRSLRQAQRGSREQIRQYFEELKIKFGHDMNLSTAICNNWQTEYDFLDYDCTRLYDDQTQVDLSTSSDETLTCLSSCSDVDEHAYNRKPEKILNRRKLIPYAEARPTSKAKRGTKLSEYSQLKQFDSDESFEFSGGSEPIWCA</sequence>
<gene>
    <name evidence="1" type="ORF">c0_g1_i1</name>
</gene>
<evidence type="ECO:0000313" key="1">
    <source>
        <dbReference type="EMBL" id="JAI49249.1"/>
    </source>
</evidence>
<name>A0A0K8WDZ1_BACLA</name>
<dbReference type="AlphaFoldDB" id="A0A0K8WDZ1"/>
<proteinExistence type="predicted"/>
<organism evidence="1">
    <name type="scientific">Bactrocera latifrons</name>
    <name type="common">Malaysian fruit fly</name>
    <name type="synonym">Chaetodacus latifrons</name>
    <dbReference type="NCBI Taxonomy" id="174628"/>
    <lineage>
        <taxon>Eukaryota</taxon>
        <taxon>Metazoa</taxon>
        <taxon>Ecdysozoa</taxon>
        <taxon>Arthropoda</taxon>
        <taxon>Hexapoda</taxon>
        <taxon>Insecta</taxon>
        <taxon>Pterygota</taxon>
        <taxon>Neoptera</taxon>
        <taxon>Endopterygota</taxon>
        <taxon>Diptera</taxon>
        <taxon>Brachycera</taxon>
        <taxon>Muscomorpha</taxon>
        <taxon>Tephritoidea</taxon>
        <taxon>Tephritidae</taxon>
        <taxon>Bactrocera</taxon>
        <taxon>Bactrocera</taxon>
    </lineage>
</organism>